<keyword evidence="1" id="KW-1133">Transmembrane helix</keyword>
<reference evidence="2 3" key="1">
    <citation type="submission" date="2019-11" db="EMBL/GenBank/DDBJ databases">
        <title>Pedobacter sp. HMF7056 Genome sequencing and assembly.</title>
        <authorList>
            <person name="Kang H."/>
            <person name="Kim H."/>
            <person name="Joh K."/>
        </authorList>
    </citation>
    <scope>NUCLEOTIDE SEQUENCE [LARGE SCALE GENOMIC DNA]</scope>
    <source>
        <strain evidence="2 3">HMF7056</strain>
    </source>
</reference>
<name>A0A7K1XVL9_9SPHI</name>
<evidence type="ECO:0000313" key="2">
    <source>
        <dbReference type="EMBL" id="MXV14857.1"/>
    </source>
</evidence>
<feature type="transmembrane region" description="Helical" evidence="1">
    <location>
        <begin position="136"/>
        <end position="153"/>
    </location>
</feature>
<feature type="transmembrane region" description="Helical" evidence="1">
    <location>
        <begin position="86"/>
        <end position="107"/>
    </location>
</feature>
<comment type="caution">
    <text evidence="2">The sequence shown here is derived from an EMBL/GenBank/DDBJ whole genome shotgun (WGS) entry which is preliminary data.</text>
</comment>
<dbReference type="AlphaFoldDB" id="A0A7K1XVL9"/>
<sequence>MKQIKEQQVWDYLDGTLPPGEQEMMRRLIAEDPEYAALFKEFSALNDTLNGMEADEPSMSFTRHVMEQVSLAPAPGTVRSLVDKRIIYGIAAFFMLTMAGGLAYVLLNVNWSQGTPASPGTGTLSSVKLSLPQNPVYLQGFALLEVIMGLYFIDTLLRKRAVKQPD</sequence>
<dbReference type="Proteomes" id="UP000451233">
    <property type="component" value="Unassembled WGS sequence"/>
</dbReference>
<dbReference type="RefSeq" id="WP_160905802.1">
    <property type="nucleotide sequence ID" value="NZ_WVHS01000001.1"/>
</dbReference>
<gene>
    <name evidence="2" type="ORF">GS398_06075</name>
</gene>
<keyword evidence="3" id="KW-1185">Reference proteome</keyword>
<proteinExistence type="predicted"/>
<accession>A0A7K1XVL9</accession>
<keyword evidence="1" id="KW-0812">Transmembrane</keyword>
<keyword evidence="1" id="KW-0472">Membrane</keyword>
<protein>
    <submittedName>
        <fullName evidence="2">Uncharacterized protein</fullName>
    </submittedName>
</protein>
<evidence type="ECO:0000313" key="3">
    <source>
        <dbReference type="Proteomes" id="UP000451233"/>
    </source>
</evidence>
<organism evidence="2 3">
    <name type="scientific">Hufsiella ginkgonis</name>
    <dbReference type="NCBI Taxonomy" id="2695274"/>
    <lineage>
        <taxon>Bacteria</taxon>
        <taxon>Pseudomonadati</taxon>
        <taxon>Bacteroidota</taxon>
        <taxon>Sphingobacteriia</taxon>
        <taxon>Sphingobacteriales</taxon>
        <taxon>Sphingobacteriaceae</taxon>
        <taxon>Hufsiella</taxon>
    </lineage>
</organism>
<dbReference type="EMBL" id="WVHS01000001">
    <property type="protein sequence ID" value="MXV14857.1"/>
    <property type="molecule type" value="Genomic_DNA"/>
</dbReference>
<evidence type="ECO:0000256" key="1">
    <source>
        <dbReference type="SAM" id="Phobius"/>
    </source>
</evidence>